<dbReference type="AlphaFoldDB" id="A0AAU9X8J6"/>
<keyword evidence="1" id="KW-0472">Membrane</keyword>
<accession>A0AAU9X8J6</accession>
<dbReference type="PANTHER" id="PTHR33539">
    <property type="entry name" value="UPF0764 PROTEIN C16ORF89"/>
    <property type="match status" value="1"/>
</dbReference>
<keyword evidence="4" id="KW-1185">Reference proteome</keyword>
<evidence type="ECO:0000313" key="4">
    <source>
        <dbReference type="Proteomes" id="UP001159428"/>
    </source>
</evidence>
<dbReference type="GO" id="GO:0005829">
    <property type="term" value="C:cytosol"/>
    <property type="evidence" value="ECO:0007669"/>
    <property type="project" value="TreeGrafter"/>
</dbReference>
<dbReference type="InterPro" id="IPR031751">
    <property type="entry name" value="DUF4735"/>
</dbReference>
<gene>
    <name evidence="3" type="ORF">PMEA_00019308</name>
</gene>
<keyword evidence="1" id="KW-0812">Transmembrane</keyword>
<evidence type="ECO:0000313" key="3">
    <source>
        <dbReference type="EMBL" id="CAH3140606.1"/>
    </source>
</evidence>
<feature type="chain" id="PRO_5043784765" evidence="2">
    <location>
        <begin position="22"/>
        <end position="400"/>
    </location>
</feature>
<name>A0AAU9X8J6_9CNID</name>
<sequence>MKPRGSFRLFVLCFLIRVTLSQVGIDRNDLGDLYKALTNALSFCNNEYNNLDSNALLGLRVAQGYIHRILADTENGEIKLDQDVYSSMINLQNRTTEVVERMLPFLWKQDPLFYPVLNSSWTYFKPYKFLEPQDVVERQKIKPGDEEKYSNCVGEIVGSKESSMEPCTISDDCWGIMKSKGAPNEVLYYQALFFLLGEASGCHHKLLSRIKSSGDNLENHLQHICTLAYFTNSRTLFYGEDGDSVDLMLTLKLSFSCGLLGYYELLTGEGLANVIGWQLNSGCFGDNSIIDEEKTSETNTGKGRRELRSSYLGKGCFSDITGVGIGLLSLYLRWVLDPPPQVQPVDLIESAKEDAQTISVYMYILLFVTAAFLFAIRGRILEMVSFFRGTKSYTVERLPS</sequence>
<dbReference type="Proteomes" id="UP001159428">
    <property type="component" value="Unassembled WGS sequence"/>
</dbReference>
<evidence type="ECO:0000256" key="1">
    <source>
        <dbReference type="SAM" id="Phobius"/>
    </source>
</evidence>
<proteinExistence type="predicted"/>
<comment type="caution">
    <text evidence="3">The sequence shown here is derived from an EMBL/GenBank/DDBJ whole genome shotgun (WGS) entry which is preliminary data.</text>
</comment>
<feature type="signal peptide" evidence="2">
    <location>
        <begin position="1"/>
        <end position="21"/>
    </location>
</feature>
<keyword evidence="1" id="KW-1133">Transmembrane helix</keyword>
<evidence type="ECO:0000256" key="2">
    <source>
        <dbReference type="SAM" id="SignalP"/>
    </source>
</evidence>
<feature type="transmembrane region" description="Helical" evidence="1">
    <location>
        <begin position="358"/>
        <end position="376"/>
    </location>
</feature>
<dbReference type="Pfam" id="PF15882">
    <property type="entry name" value="DUF4735"/>
    <property type="match status" value="1"/>
</dbReference>
<dbReference type="PANTHER" id="PTHR33539:SF1">
    <property type="entry name" value="UPF0764 PROTEIN C16ORF89"/>
    <property type="match status" value="1"/>
</dbReference>
<dbReference type="GO" id="GO:0016020">
    <property type="term" value="C:membrane"/>
    <property type="evidence" value="ECO:0007669"/>
    <property type="project" value="TreeGrafter"/>
</dbReference>
<keyword evidence="2" id="KW-0732">Signal</keyword>
<dbReference type="EMBL" id="CALNXJ010000034">
    <property type="protein sequence ID" value="CAH3140606.1"/>
    <property type="molecule type" value="Genomic_DNA"/>
</dbReference>
<organism evidence="3 4">
    <name type="scientific">Pocillopora meandrina</name>
    <dbReference type="NCBI Taxonomy" id="46732"/>
    <lineage>
        <taxon>Eukaryota</taxon>
        <taxon>Metazoa</taxon>
        <taxon>Cnidaria</taxon>
        <taxon>Anthozoa</taxon>
        <taxon>Hexacorallia</taxon>
        <taxon>Scleractinia</taxon>
        <taxon>Astrocoeniina</taxon>
        <taxon>Pocilloporidae</taxon>
        <taxon>Pocillopora</taxon>
    </lineage>
</organism>
<protein>
    <submittedName>
        <fullName evidence="3">Uncharacterized protein</fullName>
    </submittedName>
</protein>
<reference evidence="3 4" key="1">
    <citation type="submission" date="2022-05" db="EMBL/GenBank/DDBJ databases">
        <authorList>
            <consortium name="Genoscope - CEA"/>
            <person name="William W."/>
        </authorList>
    </citation>
    <scope>NUCLEOTIDE SEQUENCE [LARGE SCALE GENOMIC DNA]</scope>
</reference>